<dbReference type="InterPro" id="IPR021145">
    <property type="entry name" value="Portal_protein_SPP1_Gp6-like"/>
</dbReference>
<dbReference type="RefSeq" id="WP_023484121.1">
    <property type="nucleotide sequence ID" value="NZ_CBCRXL010000029.1"/>
</dbReference>
<dbReference type="AlphaFoldDB" id="A0AAP5JVG1"/>
<evidence type="ECO:0000256" key="1">
    <source>
        <dbReference type="SAM" id="MobiDB-lite"/>
    </source>
</evidence>
<comment type="caution">
    <text evidence="2">The sequence shown here is derived from an EMBL/GenBank/DDBJ whole genome shotgun (WGS) entry which is preliminary data.</text>
</comment>
<dbReference type="Proteomes" id="UP001259239">
    <property type="component" value="Unassembled WGS sequence"/>
</dbReference>
<name>A0AAP5JVG1_9BACL</name>
<gene>
    <name evidence="2" type="ORF">P7H09_15005</name>
    <name evidence="3" type="ORF">P7H09_19250</name>
</gene>
<protein>
    <submittedName>
        <fullName evidence="2">Phage portal protein</fullName>
    </submittedName>
</protein>
<organism evidence="2 4">
    <name type="scientific">Paenibacillus larvae</name>
    <dbReference type="NCBI Taxonomy" id="1464"/>
    <lineage>
        <taxon>Bacteria</taxon>
        <taxon>Bacillati</taxon>
        <taxon>Bacillota</taxon>
        <taxon>Bacilli</taxon>
        <taxon>Bacillales</taxon>
        <taxon>Paenibacillaceae</taxon>
        <taxon>Paenibacillus</taxon>
    </lineage>
</organism>
<dbReference type="EMBL" id="JARQGV010000004">
    <property type="protein sequence ID" value="MDT2253319.1"/>
    <property type="molecule type" value="Genomic_DNA"/>
</dbReference>
<evidence type="ECO:0000313" key="2">
    <source>
        <dbReference type="EMBL" id="MDT2252527.1"/>
    </source>
</evidence>
<reference evidence="2" key="2">
    <citation type="submission" date="2023-03" db="EMBL/GenBank/DDBJ databases">
        <authorList>
            <person name="Obshta O."/>
            <person name="Zabrodski M.W."/>
            <person name="Soomro T."/>
            <person name="Wilson G."/>
            <person name="Masood F."/>
            <person name="Thebeau J."/>
            <person name="Bezerra Da Silva M.C."/>
            <person name="Raza F."/>
            <person name="Biganski S."/>
            <person name="Jose M."/>
            <person name="Camilli M."/>
            <person name="Kozii I.V."/>
            <person name="Kozii R.V."/>
            <person name="Simko E."/>
            <person name="Wood S.C."/>
        </authorList>
    </citation>
    <scope>NUCLEOTIDE SEQUENCE</scope>
    <source>
        <strain evidence="2">PL001</strain>
    </source>
</reference>
<sequence>MRLKDIFAVGEYFPTEQKRHKKRIERYKENQKLFKGAHYDVFERVHQRLTQSQRDTVYITANFPGLICKKSADFLFGETPTFSAGNGKDHSPEQETIERLVQENRLHIINYESALGNAYRGDAFYKVRYSQHYDGFLDESIDPYRVIIEQQKAEYVFPEPLPTNENLIFAYHIAYPVLFERDGKDDWQLFVESHYPGLIKYRKLRMEPITYNVDNKVKQWRIYAEIPPKEGEKREVTTGVPFPLVVHVPNYGTDESWEGIDDLSEHKAIFDEIDNRLSQIANILDKHADPAMAIPTGSLEEDDDGQPIFRAGRDKIFEVDKDETFTPKYITWDGQLMAAFKELETLLDFLLTTAELPPVALGRDNSGTSHTSGAAVKFRMNSLLAKINRKRQYYAEGLAKVLYIAQLLEHAQAPGRLNYEPTVPKIQFKDGLPDDELEMANLTSIRTGGKPTLSQKTALMRLDDMTEEQAEAELERIRREEREEMPVDSSIFNESKDVEEETE</sequence>
<reference evidence="2" key="1">
    <citation type="journal article" date="2023" name="J. Vet. Diagn. Invest.">
        <title>Oxytetracycline-resistant Paenibacillus larvae identified in commercial beekeeping operations in Saskatchewan using pooled honey sampling.</title>
        <authorList>
            <person name="Obshta O."/>
            <person name="Zabrodski M.W."/>
            <person name="Soomro T."/>
            <person name="Wilson G."/>
            <person name="Masood F."/>
            <person name="Thebeau J."/>
            <person name="Silva M.C.B."/>
            <person name="Biganski S."/>
            <person name="Kozii I.V."/>
            <person name="Koziy R.V."/>
            <person name="Raza M.F."/>
            <person name="Jose M.S."/>
            <person name="Simko E."/>
            <person name="Wood S.C."/>
        </authorList>
    </citation>
    <scope>NUCLEOTIDE SEQUENCE</scope>
    <source>
        <strain evidence="2">PL001</strain>
    </source>
</reference>
<dbReference type="Pfam" id="PF05133">
    <property type="entry name" value="SPP1_portal"/>
    <property type="match status" value="1"/>
</dbReference>
<evidence type="ECO:0000313" key="4">
    <source>
        <dbReference type="Proteomes" id="UP001259239"/>
    </source>
</evidence>
<dbReference type="EMBL" id="JARQGV010000004">
    <property type="protein sequence ID" value="MDT2252527.1"/>
    <property type="molecule type" value="Genomic_DNA"/>
</dbReference>
<feature type="region of interest" description="Disordered" evidence="1">
    <location>
        <begin position="466"/>
        <end position="503"/>
    </location>
</feature>
<proteinExistence type="predicted"/>
<feature type="compositionally biased region" description="Basic and acidic residues" evidence="1">
    <location>
        <begin position="473"/>
        <end position="485"/>
    </location>
</feature>
<accession>A0AAP5JVG1</accession>
<evidence type="ECO:0000313" key="3">
    <source>
        <dbReference type="EMBL" id="MDT2253319.1"/>
    </source>
</evidence>